<dbReference type="InterPro" id="IPR000313">
    <property type="entry name" value="PWWP_dom"/>
</dbReference>
<keyword evidence="3" id="KW-1185">Reference proteome</keyword>
<feature type="domain" description="PWWP" evidence="1">
    <location>
        <begin position="55"/>
        <end position="150"/>
    </location>
</feature>
<name>A0AAW1VTP6_RUBAR</name>
<dbReference type="SUPFAM" id="SSF63748">
    <property type="entry name" value="Tudor/PWWP/MBT"/>
    <property type="match status" value="1"/>
</dbReference>
<organism evidence="2 3">
    <name type="scientific">Rubus argutus</name>
    <name type="common">Southern blackberry</name>
    <dbReference type="NCBI Taxonomy" id="59490"/>
    <lineage>
        <taxon>Eukaryota</taxon>
        <taxon>Viridiplantae</taxon>
        <taxon>Streptophyta</taxon>
        <taxon>Embryophyta</taxon>
        <taxon>Tracheophyta</taxon>
        <taxon>Spermatophyta</taxon>
        <taxon>Magnoliopsida</taxon>
        <taxon>eudicotyledons</taxon>
        <taxon>Gunneridae</taxon>
        <taxon>Pentapetalae</taxon>
        <taxon>rosids</taxon>
        <taxon>fabids</taxon>
        <taxon>Rosales</taxon>
        <taxon>Rosaceae</taxon>
        <taxon>Rosoideae</taxon>
        <taxon>Rosoideae incertae sedis</taxon>
        <taxon>Rubus</taxon>
    </lineage>
</organism>
<reference evidence="2 3" key="1">
    <citation type="journal article" date="2023" name="G3 (Bethesda)">
        <title>A chromosome-length genome assembly and annotation of blackberry (Rubus argutus, cv. 'Hillquist').</title>
        <authorList>
            <person name="Bruna T."/>
            <person name="Aryal R."/>
            <person name="Dudchenko O."/>
            <person name="Sargent D.J."/>
            <person name="Mead D."/>
            <person name="Buti M."/>
            <person name="Cavallini A."/>
            <person name="Hytonen T."/>
            <person name="Andres J."/>
            <person name="Pham M."/>
            <person name="Weisz D."/>
            <person name="Mascagni F."/>
            <person name="Usai G."/>
            <person name="Natali L."/>
            <person name="Bassil N."/>
            <person name="Fernandez G.E."/>
            <person name="Lomsadze A."/>
            <person name="Armour M."/>
            <person name="Olukolu B."/>
            <person name="Poorten T."/>
            <person name="Britton C."/>
            <person name="Davik J."/>
            <person name="Ashrafi H."/>
            <person name="Aiden E.L."/>
            <person name="Borodovsky M."/>
            <person name="Worthington M."/>
        </authorList>
    </citation>
    <scope>NUCLEOTIDE SEQUENCE [LARGE SCALE GENOMIC DNA]</scope>
    <source>
        <strain evidence="2">PI 553951</strain>
    </source>
</reference>
<proteinExistence type="predicted"/>
<dbReference type="Proteomes" id="UP001457282">
    <property type="component" value="Unassembled WGS sequence"/>
</dbReference>
<gene>
    <name evidence="2" type="ORF">M0R45_034163</name>
</gene>
<dbReference type="CDD" id="cd20143">
    <property type="entry name" value="PWWP_AtATX3-like"/>
    <property type="match status" value="1"/>
</dbReference>
<sequence>MENREGIEKVMRSKRGRNSLLPERREEYGAGFNFVGKPNCVKKTEIYKPQDFALGDIVWAKCGKSCLVWPAVVINPMLQAPEAVLSCCISNALCVMYFGFLKNRTQRDYGWVKQGMIYPFKQFLERFRGQTQLYRTKPCELQMAIEEAVLAENGFIYTAGKTANSQANPPEIQHQASFFWESFLLSPLLLSL</sequence>
<evidence type="ECO:0000313" key="2">
    <source>
        <dbReference type="EMBL" id="KAK9910192.1"/>
    </source>
</evidence>
<dbReference type="Pfam" id="PF00855">
    <property type="entry name" value="PWWP"/>
    <property type="match status" value="1"/>
</dbReference>
<dbReference type="EMBL" id="JBEDUW010000007">
    <property type="protein sequence ID" value="KAK9910192.1"/>
    <property type="molecule type" value="Genomic_DNA"/>
</dbReference>
<comment type="caution">
    <text evidence="2">The sequence shown here is derived from an EMBL/GenBank/DDBJ whole genome shotgun (WGS) entry which is preliminary data.</text>
</comment>
<dbReference type="Gene3D" id="2.30.30.140">
    <property type="match status" value="1"/>
</dbReference>
<evidence type="ECO:0000313" key="3">
    <source>
        <dbReference type="Proteomes" id="UP001457282"/>
    </source>
</evidence>
<dbReference type="AlphaFoldDB" id="A0AAW1VTP6"/>
<protein>
    <recommendedName>
        <fullName evidence="1">PWWP domain-containing protein</fullName>
    </recommendedName>
</protein>
<evidence type="ECO:0000259" key="1">
    <source>
        <dbReference type="Pfam" id="PF00855"/>
    </source>
</evidence>
<accession>A0AAW1VTP6</accession>